<dbReference type="OrthoDB" id="637682at2759"/>
<feature type="region of interest" description="Disordered" evidence="3">
    <location>
        <begin position="2030"/>
        <end position="2076"/>
    </location>
</feature>
<dbReference type="PANTHER" id="PTHR13068">
    <property type="entry name" value="CGI-12 PROTEIN-RELATED"/>
    <property type="match status" value="1"/>
</dbReference>
<reference evidence="4 5" key="1">
    <citation type="submission" date="2016-02" db="EMBL/GenBank/DDBJ databases">
        <title>Genome analysis of coral dinoflagellate symbionts highlights evolutionary adaptations to a symbiotic lifestyle.</title>
        <authorList>
            <person name="Aranda M."/>
            <person name="Li Y."/>
            <person name="Liew Y.J."/>
            <person name="Baumgarten S."/>
            <person name="Simakov O."/>
            <person name="Wilson M."/>
            <person name="Piel J."/>
            <person name="Ashoor H."/>
            <person name="Bougouffa S."/>
            <person name="Bajic V.B."/>
            <person name="Ryu T."/>
            <person name="Ravasi T."/>
            <person name="Bayer T."/>
            <person name="Micklem G."/>
            <person name="Kim H."/>
            <person name="Bhak J."/>
            <person name="Lajeunesse T.C."/>
            <person name="Voolstra C.R."/>
        </authorList>
    </citation>
    <scope>NUCLEOTIDE SEQUENCE [LARGE SCALE GENOMIC DNA]</scope>
    <source>
        <strain evidence="4 5">CCMP2467</strain>
    </source>
</reference>
<dbReference type="InterPro" id="IPR038538">
    <property type="entry name" value="MTERF_sf"/>
</dbReference>
<dbReference type="Proteomes" id="UP000186817">
    <property type="component" value="Unassembled WGS sequence"/>
</dbReference>
<evidence type="ECO:0000256" key="2">
    <source>
        <dbReference type="ARBA" id="ARBA00022946"/>
    </source>
</evidence>
<dbReference type="InterPro" id="IPR027434">
    <property type="entry name" value="Homing_endonucl"/>
</dbReference>
<gene>
    <name evidence="4" type="primary">MTERFD1</name>
    <name evidence="4" type="ORF">AK812_SmicGene15184</name>
</gene>
<dbReference type="SUPFAM" id="SSF55608">
    <property type="entry name" value="Homing endonucleases"/>
    <property type="match status" value="1"/>
</dbReference>
<accession>A0A1Q9E3M5</accession>
<proteinExistence type="inferred from homology"/>
<comment type="similarity">
    <text evidence="1">Belongs to the mTERF family.</text>
</comment>
<organism evidence="4 5">
    <name type="scientific">Symbiodinium microadriaticum</name>
    <name type="common">Dinoflagellate</name>
    <name type="synonym">Zooxanthella microadriatica</name>
    <dbReference type="NCBI Taxonomy" id="2951"/>
    <lineage>
        <taxon>Eukaryota</taxon>
        <taxon>Sar</taxon>
        <taxon>Alveolata</taxon>
        <taxon>Dinophyceae</taxon>
        <taxon>Suessiales</taxon>
        <taxon>Symbiodiniaceae</taxon>
        <taxon>Symbiodinium</taxon>
    </lineage>
</organism>
<feature type="region of interest" description="Disordered" evidence="3">
    <location>
        <begin position="1195"/>
        <end position="1217"/>
    </location>
</feature>
<dbReference type="SMART" id="SM00733">
    <property type="entry name" value="Mterf"/>
    <property type="match status" value="16"/>
</dbReference>
<feature type="region of interest" description="Disordered" evidence="3">
    <location>
        <begin position="588"/>
        <end position="616"/>
    </location>
</feature>
<name>A0A1Q9E3M5_SYMMI</name>
<protein>
    <submittedName>
        <fullName evidence="4">mTERF domain-containing protein 1, mitochondrial</fullName>
    </submittedName>
</protein>
<dbReference type="InterPro" id="IPR003690">
    <property type="entry name" value="MTERF"/>
</dbReference>
<keyword evidence="2" id="KW-0809">Transit peptide</keyword>
<evidence type="ECO:0000313" key="4">
    <source>
        <dbReference type="EMBL" id="OLQ02032.1"/>
    </source>
</evidence>
<dbReference type="Gene3D" id="1.25.70.10">
    <property type="entry name" value="Transcription termination factor 3, mitochondrial"/>
    <property type="match status" value="5"/>
</dbReference>
<feature type="region of interest" description="Disordered" evidence="3">
    <location>
        <begin position="1958"/>
        <end position="1991"/>
    </location>
</feature>
<keyword evidence="5" id="KW-1185">Reference proteome</keyword>
<feature type="compositionally biased region" description="Acidic residues" evidence="3">
    <location>
        <begin position="2054"/>
        <end position="2069"/>
    </location>
</feature>
<comment type="caution">
    <text evidence="4">The sequence shown here is derived from an EMBL/GenBank/DDBJ whole genome shotgun (WGS) entry which is preliminary data.</text>
</comment>
<sequence length="2104" mass="234275">MLRRCLFSRFPALFHRGCCAEPGPPSWWKAGRPRRRPGSLAEAELLSHLAVLLLPEEPIAGLFRDFPAEKSHGWGSNTLSPDLAVYGALETEEAALFVEYDGYYRHLKPMGIAADSRKNTALLDWAPNGSYVLRIAHAHRGLELSCQMGEVVVDSWKPGDDASLVKALLQVAEFLLTQREITMHPDRRAKLQNFVEDAAGSSRQAAVEYTEKVAAERERDFDPTHLHDFLQGQLGVSISEAEVLVGRCLALARCDIDDKLKPMMQQLEKWGLKKSEVAKVLARFPKVLRCSIEENLNPKVQWLRDLGLTKTEVAKVIARFPQVLGCSIEENLKPTVQWLRDLGLTKSDVAKAIARHPSVLGCSIEGNLKPTVEWFGEVGLARVHIVRMIAWQACVLKLSLEENLKPTVEWFGEVGLARAQLLKIISRYPQVLGLSIEKNLKPTVRWLRNLGLTKAEVARVISLFAPILWLSIEENLKPTVQWLRDLGRTKAEIAKVTSSWPHIFGYSLEKNLKPKGCWLLERFSSEKVRHLLVHYPSILGRSRERWVHRSHVLQECGKLSVFGSAMLLTEAKFAKRYEDRLQAHVRSAGAKVGEQKADQPSLPLRAEAPNGSSMRAVESRKPQRTFALLLSGYLQLVFFSCSLCAVRSPPSWWKAGRPRRRPGSVAEAELLSHLAVLLLPEEPIAELFRDFPAEKGEAWGSNTLSPDLVLYGALENAEAALFVEYDGYYRHQQPAGIAADNRKSTALLDVAPAESYVLRIAHAHRGLELSCQMGEVVVDSWQPGHDPSLVKALLQVAEFLLNQRGTAMHPDRRTRLQNFVEDPGGSSRQAAVEFADRMAAERERAFDPAPLYGFLQMQLGVSTSEAKELVAKCPALARYDIADKLKPMMQQLEVWGLKTSQVAKVIARFPAVLGCQGYLEDNLKPTVQWLRDLGLKKVEVAKVIARFPQVLGLSMEDNLKPTVQWLRDLGLKKVEVAKVIAPFPPLLGYSIGENLKPTVRWLRDLGLTQAEVAKVIARFPAVLGYSMEENLKPTVQWLRDLGLKKAEITKAIARHPSVLGLSIEENLKPTVQRLRDLGLKKVEVAKVIARHAQILGYSIKENLNPTVQWLRDLGLTQAEVAAVIARFPQLVGLSLEKNLKPKVHWLLERFSSEQICGLLSRNPFMFGRSLKRWARRFMTKHRSLAPLGGQLSGVFPPPTGPPLSPHPPSGTSGVAPQTQATADKLDLAYGFRDPYPQRILDKQGSLEPQIPSCLYLEGWVISLRYVLLKDFRKQRESLPEGVRGDTLGAGSWLRVAVSGVAFWVDGFRKGAAALHSRHEFYNDTWRRRLALKLRKPGDCKQSRFRIGAAISLILPFLFFGAVGSEWFYGRGADSTEESQVDPEAEHKVLSDFMEPWASGLGRIAATISHPCALQEERAQVCESTMATIAQEMEDILAAVDRPEQGEVTFSRMRAQRASWRPGELFFQVGVGGKKEAVLVVLHLATADAPLKDMTIPPFDKMWAQARSISGTMLRRFGILWQRVFATSVREARYLRNSTNMSEEKELRRKNRQLRDLLNTVRWSGLPYFEAHGHTYDLPLKNAGMSLTLPTSERLRYLAGFFDGDGCVLPDKGLSGCRLTVSQTINQAAVLLLFRDAFGGSIISERHGTGLHQPMLRWTVCGCNAARSARLLVPFSITKSKQLLLAASWPQGKLERQQCKEQLECLKQYDSAVAAYCTLEYIAGFFDAEGHVRARGQARLSLHVYQKFGTVLACLKDSLAKSMYVDAPMRTYSYGSCLQLTRTSQCKQVLRALLPAGLLCKAEQANWAINLTRENTSQVRAAMGMHVGKQGFGKRLDEDGLPRSAKIASAQNQATKLKCRGELDKAEAKLQKIEFLKSEHQLLNAHRENQQLHEYMRELRSFEGMPGHKSSKYQRAGEPHLSWLCASLKVYALFHATRASEMTFAHWLGAGGDIEEFTSGNSSAGFPEREAQRIEVSRSERHSDKAPGRLESTVELPNTGLYTHVASPAISALAHRTVNLDALPIGTRSSLVPAHSSHPDAGFPAEGVRLRGNSDDDDDDDDDGHDDEAEPLNGAIGFFPGSHVLKGELSGKKSEELVGAAATSA</sequence>
<feature type="compositionally biased region" description="Basic and acidic residues" evidence="3">
    <location>
        <begin position="1966"/>
        <end position="1987"/>
    </location>
</feature>
<evidence type="ECO:0000313" key="5">
    <source>
        <dbReference type="Proteomes" id="UP000186817"/>
    </source>
</evidence>
<dbReference type="Gene3D" id="3.10.28.10">
    <property type="entry name" value="Homing endonucleases"/>
    <property type="match status" value="1"/>
</dbReference>
<dbReference type="GO" id="GO:0003676">
    <property type="term" value="F:nucleic acid binding"/>
    <property type="evidence" value="ECO:0007669"/>
    <property type="project" value="InterPro"/>
</dbReference>
<evidence type="ECO:0000256" key="1">
    <source>
        <dbReference type="ARBA" id="ARBA00007692"/>
    </source>
</evidence>
<evidence type="ECO:0000256" key="3">
    <source>
        <dbReference type="SAM" id="MobiDB-lite"/>
    </source>
</evidence>
<dbReference type="EMBL" id="LSRX01000275">
    <property type="protein sequence ID" value="OLQ02032.1"/>
    <property type="molecule type" value="Genomic_DNA"/>
</dbReference>
<feature type="compositionally biased region" description="Pro residues" evidence="3">
    <location>
        <begin position="1195"/>
        <end position="1208"/>
    </location>
</feature>
<dbReference type="PANTHER" id="PTHR13068:SF173">
    <property type="entry name" value="EMB|CAB62602.1"/>
    <property type="match status" value="1"/>
</dbReference>
<dbReference type="Pfam" id="PF02536">
    <property type="entry name" value="mTERF"/>
    <property type="match status" value="2"/>
</dbReference>